<dbReference type="Pfam" id="PF06985">
    <property type="entry name" value="HET"/>
    <property type="match status" value="1"/>
</dbReference>
<evidence type="ECO:0000259" key="1">
    <source>
        <dbReference type="Pfam" id="PF06985"/>
    </source>
</evidence>
<reference evidence="2" key="1">
    <citation type="journal article" date="2020" name="Stud. Mycol.">
        <title>101 Dothideomycetes genomes: a test case for predicting lifestyles and emergence of pathogens.</title>
        <authorList>
            <person name="Haridas S."/>
            <person name="Albert R."/>
            <person name="Binder M."/>
            <person name="Bloem J."/>
            <person name="Labutti K."/>
            <person name="Salamov A."/>
            <person name="Andreopoulos B."/>
            <person name="Baker S."/>
            <person name="Barry K."/>
            <person name="Bills G."/>
            <person name="Bluhm B."/>
            <person name="Cannon C."/>
            <person name="Castanera R."/>
            <person name="Culley D."/>
            <person name="Daum C."/>
            <person name="Ezra D."/>
            <person name="Gonzalez J."/>
            <person name="Henrissat B."/>
            <person name="Kuo A."/>
            <person name="Liang C."/>
            <person name="Lipzen A."/>
            <person name="Lutzoni F."/>
            <person name="Magnuson J."/>
            <person name="Mondo S."/>
            <person name="Nolan M."/>
            <person name="Ohm R."/>
            <person name="Pangilinan J."/>
            <person name="Park H.-J."/>
            <person name="Ramirez L."/>
            <person name="Alfaro M."/>
            <person name="Sun H."/>
            <person name="Tritt A."/>
            <person name="Yoshinaga Y."/>
            <person name="Zwiers L.-H."/>
            <person name="Turgeon B."/>
            <person name="Goodwin S."/>
            <person name="Spatafora J."/>
            <person name="Crous P."/>
            <person name="Grigoriev I."/>
        </authorList>
    </citation>
    <scope>NUCLEOTIDE SEQUENCE</scope>
    <source>
        <strain evidence="2">CBS 125425</strain>
    </source>
</reference>
<comment type="caution">
    <text evidence="2">The sequence shown here is derived from an EMBL/GenBank/DDBJ whole genome shotgun (WGS) entry which is preliminary data.</text>
</comment>
<dbReference type="InterPro" id="IPR052895">
    <property type="entry name" value="HetReg/Transcr_Mod"/>
</dbReference>
<evidence type="ECO:0000313" key="2">
    <source>
        <dbReference type="EMBL" id="KAF2730639.1"/>
    </source>
</evidence>
<accession>A0A9P4QT66</accession>
<dbReference type="AlphaFoldDB" id="A0A9P4QT66"/>
<dbReference type="OrthoDB" id="3553147at2759"/>
<proteinExistence type="predicted"/>
<dbReference type="InterPro" id="IPR010730">
    <property type="entry name" value="HET"/>
</dbReference>
<keyword evidence="3" id="KW-1185">Reference proteome</keyword>
<sequence length="645" mass="74304">MQCLSQCLPVRKSRRREPVRRRVSDKAGAAQLAKYPASIYQPLPEDRYIRVLELFPGRENDPIECGLRILSLRESKGKYEAISYVWGDDGDTTDITCNGGRKSITRNLASALLTFRHAEKSRMLWADAICINQGDKEEKGHQVQQMDKVFESASHVLVWLGLEPKNCDAEDSFRLIQETNRYLNKFFAQQGGYPSDLPHLPTPHQIDFSKRRWDGVEKLFDNAWFTRVWVVQEAAVAKSCTLNWGKQKMSVAHAYELALWCNTKYDFQGILEQMGISLPFGSLTDIFWDIHSRYAIKDSWQSSLPLLEWELDHIKTSLFLYALNAAKQLNASDDRDYVYAFLGHPYARVEGEITIVTPNYGKSVENVYFELASALLRHPREAPWVLAYVKYHSLDDLEHSSLPSWVPCWNQSRPEHMMTNPNYWYRAGGDLSRFSPTVRPDRCLELDGFVFDEVVWASRRIYRQDVGLNMAIWSRDLMSARKPLIQIIWEEVSQVSQISEDQFSRALVQNYSTDWKKDAFSEESHRKDYQSYLRHARALIEGEDLDWEDVEDERRAGVFANNAKYAHNRRIVITKNGRIGVVPGLTRVDDVCCIFLGATTPFIIKPASNGTYKLIGDAYIHDTMDGEVLELLESGQLKREKLVIS</sequence>
<name>A0A9P4QT66_9PLEO</name>
<protein>
    <submittedName>
        <fullName evidence="2">HET-domain-containing protein</fullName>
    </submittedName>
</protein>
<evidence type="ECO:0000313" key="3">
    <source>
        <dbReference type="Proteomes" id="UP000799444"/>
    </source>
</evidence>
<feature type="domain" description="Heterokaryon incompatibility" evidence="1">
    <location>
        <begin position="79"/>
        <end position="233"/>
    </location>
</feature>
<dbReference type="Pfam" id="PF26639">
    <property type="entry name" value="Het-6_barrel"/>
    <property type="match status" value="1"/>
</dbReference>
<organism evidence="2 3">
    <name type="scientific">Polyplosphaeria fusca</name>
    <dbReference type="NCBI Taxonomy" id="682080"/>
    <lineage>
        <taxon>Eukaryota</taxon>
        <taxon>Fungi</taxon>
        <taxon>Dikarya</taxon>
        <taxon>Ascomycota</taxon>
        <taxon>Pezizomycotina</taxon>
        <taxon>Dothideomycetes</taxon>
        <taxon>Pleosporomycetidae</taxon>
        <taxon>Pleosporales</taxon>
        <taxon>Tetraplosphaeriaceae</taxon>
        <taxon>Polyplosphaeria</taxon>
    </lineage>
</organism>
<dbReference type="PANTHER" id="PTHR24148">
    <property type="entry name" value="ANKYRIN REPEAT DOMAIN-CONTAINING PROTEIN 39 HOMOLOG-RELATED"/>
    <property type="match status" value="1"/>
</dbReference>
<gene>
    <name evidence="2" type="ORF">EJ04DRAFT_515145</name>
</gene>
<dbReference type="Proteomes" id="UP000799444">
    <property type="component" value="Unassembled WGS sequence"/>
</dbReference>
<dbReference type="PANTHER" id="PTHR24148:SF64">
    <property type="entry name" value="HETEROKARYON INCOMPATIBILITY DOMAIN-CONTAINING PROTEIN"/>
    <property type="match status" value="1"/>
</dbReference>
<dbReference type="EMBL" id="ML996213">
    <property type="protein sequence ID" value="KAF2730639.1"/>
    <property type="molecule type" value="Genomic_DNA"/>
</dbReference>